<dbReference type="PANTHER" id="PTHR37984:SF5">
    <property type="entry name" value="PROTEIN NYNRIN-LIKE"/>
    <property type="match status" value="1"/>
</dbReference>
<dbReference type="GO" id="GO:0003964">
    <property type="term" value="F:RNA-directed DNA polymerase activity"/>
    <property type="evidence" value="ECO:0007669"/>
    <property type="project" value="UniProtKB-KW"/>
</dbReference>
<dbReference type="GO" id="GO:0015074">
    <property type="term" value="P:DNA integration"/>
    <property type="evidence" value="ECO:0007669"/>
    <property type="project" value="InterPro"/>
</dbReference>
<dbReference type="SUPFAM" id="SSF53098">
    <property type="entry name" value="Ribonuclease H-like"/>
    <property type="match status" value="1"/>
</dbReference>
<dbReference type="PANTHER" id="PTHR37984">
    <property type="entry name" value="PROTEIN CBG26694"/>
    <property type="match status" value="1"/>
</dbReference>
<dbReference type="GO" id="GO:0004519">
    <property type="term" value="F:endonuclease activity"/>
    <property type="evidence" value="ECO:0007669"/>
    <property type="project" value="UniProtKB-KW"/>
</dbReference>
<dbReference type="Pfam" id="PF17921">
    <property type="entry name" value="Integrase_H2C2"/>
    <property type="match status" value="1"/>
</dbReference>
<dbReference type="InterPro" id="IPR041588">
    <property type="entry name" value="Integrase_H2C2"/>
</dbReference>
<evidence type="ECO:0000256" key="5">
    <source>
        <dbReference type="ARBA" id="ARBA00022759"/>
    </source>
</evidence>
<evidence type="ECO:0000313" key="10">
    <source>
        <dbReference type="Proteomes" id="UP000046392"/>
    </source>
</evidence>
<feature type="compositionally biased region" description="Basic and acidic residues" evidence="8">
    <location>
        <begin position="145"/>
        <end position="154"/>
    </location>
</feature>
<dbReference type="InterPro" id="IPR001584">
    <property type="entry name" value="Integrase_cat-core"/>
</dbReference>
<evidence type="ECO:0000256" key="7">
    <source>
        <dbReference type="ARBA" id="ARBA00022918"/>
    </source>
</evidence>
<proteinExistence type="predicted"/>
<dbReference type="GO" id="GO:0003676">
    <property type="term" value="F:nucleic acid binding"/>
    <property type="evidence" value="ECO:0007669"/>
    <property type="project" value="InterPro"/>
</dbReference>
<dbReference type="InterPro" id="IPR050951">
    <property type="entry name" value="Retrovirus_Pol_polyprotein"/>
</dbReference>
<keyword evidence="10" id="KW-1185">Reference proteome</keyword>
<feature type="region of interest" description="Disordered" evidence="8">
    <location>
        <begin position="138"/>
        <end position="190"/>
    </location>
</feature>
<feature type="domain" description="Integrase catalytic" evidence="9">
    <location>
        <begin position="318"/>
        <end position="478"/>
    </location>
</feature>
<dbReference type="GO" id="GO:0016787">
    <property type="term" value="F:hydrolase activity"/>
    <property type="evidence" value="ECO:0007669"/>
    <property type="project" value="UniProtKB-KW"/>
</dbReference>
<keyword evidence="4" id="KW-0540">Nuclease</keyword>
<dbReference type="Gene3D" id="1.10.340.70">
    <property type="match status" value="1"/>
</dbReference>
<dbReference type="STRING" id="174720.A0A0N5CBW0"/>
<accession>A0A0N5CBW0</accession>
<name>A0A0N5CBW0_STREA</name>
<dbReference type="EC" id="2.7.7.49" evidence="1"/>
<protein>
    <recommendedName>
        <fullName evidence="1">RNA-directed DNA polymerase</fullName>
        <ecNumber evidence="1">2.7.7.49</ecNumber>
    </recommendedName>
</protein>
<evidence type="ECO:0000256" key="2">
    <source>
        <dbReference type="ARBA" id="ARBA00022679"/>
    </source>
</evidence>
<keyword evidence="5" id="KW-0255">Endonuclease</keyword>
<evidence type="ECO:0000313" key="11">
    <source>
        <dbReference type="WBParaSite" id="SPAL_0001537200.1"/>
    </source>
</evidence>
<dbReference type="PROSITE" id="PS50994">
    <property type="entry name" value="INTEGRASE"/>
    <property type="match status" value="1"/>
</dbReference>
<dbReference type="Proteomes" id="UP000046392">
    <property type="component" value="Unplaced"/>
</dbReference>
<sequence>MNERLKKTLRKRHSSFLEMKCICVALDTFSYLLKGSTVYIQTDHKPIKQIQENSKNDIYVEMINYLAGYPATLIIEYIKGSENHFPDYLSRLIDHSLETEDKKIYSGENSLIFAPVYEQRQEKEISLDNKNLICNYIQNTDDNGVDDKENKNDTESDEIEISSTRNRGRPKGTKKRKSGRPKGSKKEEKLIIETEEKLEDIVNTLHEYSIEEIIEHQRNSKEITSKYIEENKLTYLNNCLGKIEEDRFKPQIPESLAPKIVEIVHQQRHYGITKMLRHLHRRYFSKHFNKYVKLYAEKCEECILRNSFKRDKYERTLNVMYPNQIWSCDLTGKFKFKGKERTVLICVDSFSKFVMSKEINEDPRDEDIIKAISGFIYLYSKPLIIIMDNAKYLNSEEAIKFFKLSLIKIVNVVPYTHGNRLAELYIKLIEQTFSKLNQKTFANIKFEKLLSISTYYINKGIQSNNFSAFEIFMFKERGIRNIEQLNLNNYDYDISKCVTEIFNDQEEVYNAVYTSDLYRKLSKKDQAYKTNQFKVGDNFIMKKQNADKWDKTNEKYKVLAVDNLHCYFKKNDASSRKLFKVNWTDIRKVPESQNPGGAVRCPK</sequence>
<keyword evidence="3" id="KW-0548">Nucleotidyltransferase</keyword>
<dbReference type="InterPro" id="IPR041373">
    <property type="entry name" value="RT_RNaseH"/>
</dbReference>
<dbReference type="Pfam" id="PF00665">
    <property type="entry name" value="rve"/>
    <property type="match status" value="1"/>
</dbReference>
<feature type="compositionally biased region" description="Basic residues" evidence="8">
    <location>
        <begin position="166"/>
        <end position="183"/>
    </location>
</feature>
<dbReference type="InterPro" id="IPR012337">
    <property type="entry name" value="RNaseH-like_sf"/>
</dbReference>
<evidence type="ECO:0000256" key="8">
    <source>
        <dbReference type="SAM" id="MobiDB-lite"/>
    </source>
</evidence>
<organism evidence="10 11">
    <name type="scientific">Strongyloides papillosus</name>
    <name type="common">Intestinal threadworm</name>
    <dbReference type="NCBI Taxonomy" id="174720"/>
    <lineage>
        <taxon>Eukaryota</taxon>
        <taxon>Metazoa</taxon>
        <taxon>Ecdysozoa</taxon>
        <taxon>Nematoda</taxon>
        <taxon>Chromadorea</taxon>
        <taxon>Rhabditida</taxon>
        <taxon>Tylenchina</taxon>
        <taxon>Panagrolaimomorpha</taxon>
        <taxon>Strongyloidoidea</taxon>
        <taxon>Strongyloididae</taxon>
        <taxon>Strongyloides</taxon>
    </lineage>
</organism>
<evidence type="ECO:0000256" key="6">
    <source>
        <dbReference type="ARBA" id="ARBA00022801"/>
    </source>
</evidence>
<dbReference type="Gene3D" id="3.30.420.10">
    <property type="entry name" value="Ribonuclease H-like superfamily/Ribonuclease H"/>
    <property type="match status" value="1"/>
</dbReference>
<keyword evidence="2" id="KW-0808">Transferase</keyword>
<keyword evidence="7" id="KW-0695">RNA-directed DNA polymerase</keyword>
<dbReference type="Pfam" id="PF17917">
    <property type="entry name" value="RT_RNaseH"/>
    <property type="match status" value="1"/>
</dbReference>
<evidence type="ECO:0000259" key="9">
    <source>
        <dbReference type="PROSITE" id="PS50994"/>
    </source>
</evidence>
<reference evidence="11" key="1">
    <citation type="submission" date="2017-02" db="UniProtKB">
        <authorList>
            <consortium name="WormBaseParasite"/>
        </authorList>
    </citation>
    <scope>IDENTIFICATION</scope>
</reference>
<keyword evidence="6" id="KW-0378">Hydrolase</keyword>
<dbReference type="WBParaSite" id="SPAL_0001537200.1">
    <property type="protein sequence ID" value="SPAL_0001537200.1"/>
    <property type="gene ID" value="SPAL_0001537200"/>
</dbReference>
<evidence type="ECO:0000256" key="4">
    <source>
        <dbReference type="ARBA" id="ARBA00022722"/>
    </source>
</evidence>
<dbReference type="AlphaFoldDB" id="A0A0N5CBW0"/>
<evidence type="ECO:0000256" key="1">
    <source>
        <dbReference type="ARBA" id="ARBA00012493"/>
    </source>
</evidence>
<evidence type="ECO:0000256" key="3">
    <source>
        <dbReference type="ARBA" id="ARBA00022695"/>
    </source>
</evidence>
<dbReference type="InterPro" id="IPR036397">
    <property type="entry name" value="RNaseH_sf"/>
</dbReference>